<dbReference type="Proteomes" id="UP000287651">
    <property type="component" value="Unassembled WGS sequence"/>
</dbReference>
<dbReference type="EMBL" id="AMZH03000541">
    <property type="protein sequence ID" value="RRT83200.1"/>
    <property type="molecule type" value="Genomic_DNA"/>
</dbReference>
<reference evidence="1 2" key="1">
    <citation type="journal article" date="2014" name="Agronomy (Basel)">
        <title>A Draft Genome Sequence for Ensete ventricosum, the Drought-Tolerant Tree Against Hunger.</title>
        <authorList>
            <person name="Harrison J."/>
            <person name="Moore K.A."/>
            <person name="Paszkiewicz K."/>
            <person name="Jones T."/>
            <person name="Grant M."/>
            <person name="Ambacheew D."/>
            <person name="Muzemil S."/>
            <person name="Studholme D.J."/>
        </authorList>
    </citation>
    <scope>NUCLEOTIDE SEQUENCE [LARGE SCALE GENOMIC DNA]</scope>
</reference>
<evidence type="ECO:0000313" key="2">
    <source>
        <dbReference type="Proteomes" id="UP000287651"/>
    </source>
</evidence>
<proteinExistence type="predicted"/>
<comment type="caution">
    <text evidence="1">The sequence shown here is derived from an EMBL/GenBank/DDBJ whole genome shotgun (WGS) entry which is preliminary data.</text>
</comment>
<gene>
    <name evidence="1" type="ORF">B296_00010449</name>
</gene>
<protein>
    <submittedName>
        <fullName evidence="1">Uncharacterized protein</fullName>
    </submittedName>
</protein>
<accession>A0A427B413</accession>
<organism evidence="1 2">
    <name type="scientific">Ensete ventricosum</name>
    <name type="common">Abyssinian banana</name>
    <name type="synonym">Musa ensete</name>
    <dbReference type="NCBI Taxonomy" id="4639"/>
    <lineage>
        <taxon>Eukaryota</taxon>
        <taxon>Viridiplantae</taxon>
        <taxon>Streptophyta</taxon>
        <taxon>Embryophyta</taxon>
        <taxon>Tracheophyta</taxon>
        <taxon>Spermatophyta</taxon>
        <taxon>Magnoliopsida</taxon>
        <taxon>Liliopsida</taxon>
        <taxon>Zingiberales</taxon>
        <taxon>Musaceae</taxon>
        <taxon>Ensete</taxon>
    </lineage>
</organism>
<sequence length="74" mass="8302">MFLTSIQGKLCVSTPCFIFYVNSLHATWTLRQVPHIELMVALMPTIPQFNPLLSSIFISALTMPSYDVPMVTPT</sequence>
<evidence type="ECO:0000313" key="1">
    <source>
        <dbReference type="EMBL" id="RRT83200.1"/>
    </source>
</evidence>
<dbReference type="AlphaFoldDB" id="A0A427B413"/>
<name>A0A427B413_ENSVE</name>